<evidence type="ECO:0000259" key="2">
    <source>
        <dbReference type="Pfam" id="PF08242"/>
    </source>
</evidence>
<dbReference type="EMBL" id="JABSTU010000005">
    <property type="protein sequence ID" value="KAH8032251.1"/>
    <property type="molecule type" value="Genomic_DNA"/>
</dbReference>
<gene>
    <name evidence="3" type="ORF">HPB51_024028</name>
</gene>
<feature type="domain" description="Methyltransferase type 12" evidence="2">
    <location>
        <begin position="57"/>
        <end position="155"/>
    </location>
</feature>
<protein>
    <recommendedName>
        <fullName evidence="2">Methyltransferase type 12 domain-containing protein</fullName>
    </recommendedName>
</protein>
<evidence type="ECO:0000256" key="1">
    <source>
        <dbReference type="SAM" id="MobiDB-lite"/>
    </source>
</evidence>
<sequence>MPNTTYSNTLNKKSQNPRYNSELYASNDDRQRELNLKVLDLYQMAFRTKQSADQQFLDIGCGTGDFTRDWLLPRCSPCQRIVAVDASVDMLAYARTHCAHPRVEHDYLNIGDDVSDFAKKYGKFDRIYSFFCLNWVKDQARAMKNVSALLTPGGECLLVFPAWSPTRMLWRKVAELERWRKFSKVFESFVSRSQDLEDDDARISYVRDILRGADLEPSTCELLYVQPNYNKPEAHIDMQLSLNPAWSMATVEEREALKNDVTTESTKEVKNKRNGGGILFVRNDFGKASTQLHKMFSELPTTIATGQRVAVPLWPFDVAIFADFLRGAFAFCVLLRRHPKKRQSFRSREIRPGCVARVML</sequence>
<dbReference type="InterPro" id="IPR029063">
    <property type="entry name" value="SAM-dependent_MTases_sf"/>
</dbReference>
<dbReference type="Gene3D" id="3.40.50.150">
    <property type="entry name" value="Vaccinia Virus protein VP39"/>
    <property type="match status" value="1"/>
</dbReference>
<feature type="region of interest" description="Disordered" evidence="1">
    <location>
        <begin position="1"/>
        <end position="20"/>
    </location>
</feature>
<evidence type="ECO:0000313" key="3">
    <source>
        <dbReference type="EMBL" id="KAH8032251.1"/>
    </source>
</evidence>
<name>A0A9J6ECM5_RHIMP</name>
<dbReference type="CDD" id="cd02440">
    <property type="entry name" value="AdoMet_MTases"/>
    <property type="match status" value="1"/>
</dbReference>
<dbReference type="PANTHER" id="PTHR43464:SF23">
    <property type="entry name" value="JUVENILE HORMONE ACID O-METHYLTRANSFERASE"/>
    <property type="match status" value="1"/>
</dbReference>
<dbReference type="PANTHER" id="PTHR43464">
    <property type="entry name" value="METHYLTRANSFERASE"/>
    <property type="match status" value="1"/>
</dbReference>
<dbReference type="GO" id="GO:0010420">
    <property type="term" value="F:polyprenyldihydroxybenzoate methyltransferase activity"/>
    <property type="evidence" value="ECO:0007669"/>
    <property type="project" value="TreeGrafter"/>
</dbReference>
<proteinExistence type="predicted"/>
<dbReference type="VEuPathDB" id="VectorBase:LOC119164228"/>
<evidence type="ECO:0000313" key="4">
    <source>
        <dbReference type="Proteomes" id="UP000821866"/>
    </source>
</evidence>
<dbReference type="AlphaFoldDB" id="A0A9J6ECM5"/>
<accession>A0A9J6ECM5</accession>
<comment type="caution">
    <text evidence="3">The sequence shown here is derived from an EMBL/GenBank/DDBJ whole genome shotgun (WGS) entry which is preliminary data.</text>
</comment>
<keyword evidence="4" id="KW-1185">Reference proteome</keyword>
<dbReference type="Pfam" id="PF08242">
    <property type="entry name" value="Methyltransf_12"/>
    <property type="match status" value="1"/>
</dbReference>
<reference evidence="3" key="2">
    <citation type="submission" date="2021-09" db="EMBL/GenBank/DDBJ databases">
        <authorList>
            <person name="Jia N."/>
            <person name="Wang J."/>
            <person name="Shi W."/>
            <person name="Du L."/>
            <person name="Sun Y."/>
            <person name="Zhan W."/>
            <person name="Jiang J."/>
            <person name="Wang Q."/>
            <person name="Zhang B."/>
            <person name="Ji P."/>
            <person name="Sakyi L.B."/>
            <person name="Cui X."/>
            <person name="Yuan T."/>
            <person name="Jiang B."/>
            <person name="Yang W."/>
            <person name="Lam T.T.-Y."/>
            <person name="Chang Q."/>
            <person name="Ding S."/>
            <person name="Wang X."/>
            <person name="Zhu J."/>
            <person name="Ruan X."/>
            <person name="Zhao L."/>
            <person name="Wei J."/>
            <person name="Que T."/>
            <person name="Du C."/>
            <person name="Cheng J."/>
            <person name="Dai P."/>
            <person name="Han X."/>
            <person name="Huang E."/>
            <person name="Gao Y."/>
            <person name="Liu J."/>
            <person name="Shao H."/>
            <person name="Ye R."/>
            <person name="Li L."/>
            <person name="Wei W."/>
            <person name="Wang X."/>
            <person name="Wang C."/>
            <person name="Huo Q."/>
            <person name="Li W."/>
            <person name="Guo W."/>
            <person name="Chen H."/>
            <person name="Chen S."/>
            <person name="Zhou L."/>
            <person name="Zhou L."/>
            <person name="Ni X."/>
            <person name="Tian J."/>
            <person name="Zhou Y."/>
            <person name="Sheng Y."/>
            <person name="Liu T."/>
            <person name="Pan Y."/>
            <person name="Xia L."/>
            <person name="Li J."/>
            <person name="Zhao F."/>
            <person name="Cao W."/>
        </authorList>
    </citation>
    <scope>NUCLEOTIDE SEQUENCE</scope>
    <source>
        <strain evidence="3">Rmic-2018</strain>
        <tissue evidence="3">Larvae</tissue>
    </source>
</reference>
<dbReference type="SUPFAM" id="SSF53335">
    <property type="entry name" value="S-adenosyl-L-methionine-dependent methyltransferases"/>
    <property type="match status" value="1"/>
</dbReference>
<feature type="compositionally biased region" description="Polar residues" evidence="1">
    <location>
        <begin position="1"/>
        <end position="19"/>
    </location>
</feature>
<reference evidence="3" key="1">
    <citation type="journal article" date="2020" name="Cell">
        <title>Large-Scale Comparative Analyses of Tick Genomes Elucidate Their Genetic Diversity and Vector Capacities.</title>
        <authorList>
            <consortium name="Tick Genome and Microbiome Consortium (TIGMIC)"/>
            <person name="Jia N."/>
            <person name="Wang J."/>
            <person name="Shi W."/>
            <person name="Du L."/>
            <person name="Sun Y."/>
            <person name="Zhan W."/>
            <person name="Jiang J.F."/>
            <person name="Wang Q."/>
            <person name="Zhang B."/>
            <person name="Ji P."/>
            <person name="Bell-Sakyi L."/>
            <person name="Cui X.M."/>
            <person name="Yuan T.T."/>
            <person name="Jiang B.G."/>
            <person name="Yang W.F."/>
            <person name="Lam T.T."/>
            <person name="Chang Q.C."/>
            <person name="Ding S.J."/>
            <person name="Wang X.J."/>
            <person name="Zhu J.G."/>
            <person name="Ruan X.D."/>
            <person name="Zhao L."/>
            <person name="Wei J.T."/>
            <person name="Ye R.Z."/>
            <person name="Que T.C."/>
            <person name="Du C.H."/>
            <person name="Zhou Y.H."/>
            <person name="Cheng J.X."/>
            <person name="Dai P.F."/>
            <person name="Guo W.B."/>
            <person name="Han X.H."/>
            <person name="Huang E.J."/>
            <person name="Li L.F."/>
            <person name="Wei W."/>
            <person name="Gao Y.C."/>
            <person name="Liu J.Z."/>
            <person name="Shao H.Z."/>
            <person name="Wang X."/>
            <person name="Wang C.C."/>
            <person name="Yang T.C."/>
            <person name="Huo Q.B."/>
            <person name="Li W."/>
            <person name="Chen H.Y."/>
            <person name="Chen S.E."/>
            <person name="Zhou L.G."/>
            <person name="Ni X.B."/>
            <person name="Tian J.H."/>
            <person name="Sheng Y."/>
            <person name="Liu T."/>
            <person name="Pan Y.S."/>
            <person name="Xia L.Y."/>
            <person name="Li J."/>
            <person name="Zhao F."/>
            <person name="Cao W.C."/>
        </authorList>
    </citation>
    <scope>NUCLEOTIDE SEQUENCE</scope>
    <source>
        <strain evidence="3">Rmic-2018</strain>
    </source>
</reference>
<dbReference type="InterPro" id="IPR013217">
    <property type="entry name" value="Methyltransf_12"/>
</dbReference>
<organism evidence="3 4">
    <name type="scientific">Rhipicephalus microplus</name>
    <name type="common">Cattle tick</name>
    <name type="synonym">Boophilus microplus</name>
    <dbReference type="NCBI Taxonomy" id="6941"/>
    <lineage>
        <taxon>Eukaryota</taxon>
        <taxon>Metazoa</taxon>
        <taxon>Ecdysozoa</taxon>
        <taxon>Arthropoda</taxon>
        <taxon>Chelicerata</taxon>
        <taxon>Arachnida</taxon>
        <taxon>Acari</taxon>
        <taxon>Parasitiformes</taxon>
        <taxon>Ixodida</taxon>
        <taxon>Ixodoidea</taxon>
        <taxon>Ixodidae</taxon>
        <taxon>Rhipicephalinae</taxon>
        <taxon>Rhipicephalus</taxon>
        <taxon>Boophilus</taxon>
    </lineage>
</organism>
<dbReference type="Proteomes" id="UP000821866">
    <property type="component" value="Chromosome 3"/>
</dbReference>